<keyword evidence="9" id="KW-1185">Reference proteome</keyword>
<keyword evidence="3 7" id="KW-0479">Metal-binding</keyword>
<evidence type="ECO:0000313" key="8">
    <source>
        <dbReference type="EMBL" id="GEL01649.1"/>
    </source>
</evidence>
<dbReference type="PANTHER" id="PTHR46986:SF1">
    <property type="entry name" value="ENDORIBONUCLEASE YBEY, CHLOROPLASTIC"/>
    <property type="match status" value="1"/>
</dbReference>
<dbReference type="GO" id="GO:0006364">
    <property type="term" value="P:rRNA processing"/>
    <property type="evidence" value="ECO:0007669"/>
    <property type="project" value="UniProtKB-UniRule"/>
</dbReference>
<dbReference type="GO" id="GO:0004222">
    <property type="term" value="F:metalloendopeptidase activity"/>
    <property type="evidence" value="ECO:0007669"/>
    <property type="project" value="InterPro"/>
</dbReference>
<dbReference type="InterPro" id="IPR002036">
    <property type="entry name" value="YbeY"/>
</dbReference>
<feature type="binding site" evidence="7">
    <location>
        <position position="112"/>
    </location>
    <ligand>
        <name>Zn(2+)</name>
        <dbReference type="ChEBI" id="CHEBI:29105"/>
        <note>catalytic</note>
    </ligand>
</feature>
<dbReference type="GO" id="GO:0008270">
    <property type="term" value="F:zinc ion binding"/>
    <property type="evidence" value="ECO:0007669"/>
    <property type="project" value="UniProtKB-UniRule"/>
</dbReference>
<organism evidence="8 9">
    <name type="scientific">Swaminathania salitolerans</name>
    <dbReference type="NCBI Taxonomy" id="182838"/>
    <lineage>
        <taxon>Bacteria</taxon>
        <taxon>Pseudomonadati</taxon>
        <taxon>Pseudomonadota</taxon>
        <taxon>Alphaproteobacteria</taxon>
        <taxon>Acetobacterales</taxon>
        <taxon>Acetobacteraceae</taxon>
        <taxon>Swaminathania</taxon>
    </lineage>
</organism>
<evidence type="ECO:0000256" key="4">
    <source>
        <dbReference type="ARBA" id="ARBA00022759"/>
    </source>
</evidence>
<name>A0A511BMT8_9PROT</name>
<comment type="subcellular location">
    <subcellularLocation>
        <location evidence="7">Cytoplasm</location>
    </subcellularLocation>
</comment>
<evidence type="ECO:0000256" key="2">
    <source>
        <dbReference type="ARBA" id="ARBA00022722"/>
    </source>
</evidence>
<keyword evidence="5 7" id="KW-0378">Hydrolase</keyword>
<evidence type="ECO:0000256" key="6">
    <source>
        <dbReference type="ARBA" id="ARBA00022833"/>
    </source>
</evidence>
<keyword evidence="7" id="KW-0698">rRNA processing</keyword>
<keyword evidence="2 7" id="KW-0540">Nuclease</keyword>
<gene>
    <name evidence="7 8" type="primary">ybeY</name>
    <name evidence="8" type="ORF">SSA02_08120</name>
</gene>
<protein>
    <recommendedName>
        <fullName evidence="7">Endoribonuclease YbeY</fullName>
        <ecNumber evidence="7">3.1.-.-</ecNumber>
    </recommendedName>
</protein>
<comment type="similarity">
    <text evidence="1 7">Belongs to the endoribonuclease YbeY family.</text>
</comment>
<dbReference type="InterPro" id="IPR020549">
    <property type="entry name" value="YbeY_CS"/>
</dbReference>
<reference evidence="8 9" key="1">
    <citation type="submission" date="2019-07" db="EMBL/GenBank/DDBJ databases">
        <title>Whole genome shotgun sequence of Swaminathania salitolerans NBRC 104436.</title>
        <authorList>
            <person name="Hosoyama A."/>
            <person name="Uohara A."/>
            <person name="Ohji S."/>
            <person name="Ichikawa N."/>
        </authorList>
    </citation>
    <scope>NUCLEOTIDE SEQUENCE [LARGE SCALE GENOMIC DNA]</scope>
    <source>
        <strain evidence="8 9">NBRC 104436</strain>
    </source>
</reference>
<keyword evidence="6 7" id="KW-0862">Zinc</keyword>
<feature type="binding site" evidence="7">
    <location>
        <position position="106"/>
    </location>
    <ligand>
        <name>Zn(2+)</name>
        <dbReference type="ChEBI" id="CHEBI:29105"/>
        <note>catalytic</note>
    </ligand>
</feature>
<dbReference type="EMBL" id="BJVC01000001">
    <property type="protein sequence ID" value="GEL01649.1"/>
    <property type="molecule type" value="Genomic_DNA"/>
</dbReference>
<keyword evidence="4 7" id="KW-0255">Endonuclease</keyword>
<dbReference type="GO" id="GO:0004521">
    <property type="term" value="F:RNA endonuclease activity"/>
    <property type="evidence" value="ECO:0007669"/>
    <property type="project" value="UniProtKB-UniRule"/>
</dbReference>
<comment type="cofactor">
    <cofactor evidence="7">
        <name>Zn(2+)</name>
        <dbReference type="ChEBI" id="CHEBI:29105"/>
    </cofactor>
    <text evidence="7">Binds 1 zinc ion.</text>
</comment>
<keyword evidence="7" id="KW-0690">Ribosome biogenesis</keyword>
<comment type="caution">
    <text evidence="8">The sequence shown here is derived from an EMBL/GenBank/DDBJ whole genome shotgun (WGS) entry which is preliminary data.</text>
</comment>
<evidence type="ECO:0000313" key="9">
    <source>
        <dbReference type="Proteomes" id="UP000321405"/>
    </source>
</evidence>
<feature type="binding site" evidence="7">
    <location>
        <position position="102"/>
    </location>
    <ligand>
        <name>Zn(2+)</name>
        <dbReference type="ChEBI" id="CHEBI:29105"/>
        <note>catalytic</note>
    </ligand>
</feature>
<dbReference type="PROSITE" id="PS01306">
    <property type="entry name" value="UPF0054"/>
    <property type="match status" value="1"/>
</dbReference>
<keyword evidence="7" id="KW-0963">Cytoplasm</keyword>
<dbReference type="Gene3D" id="3.40.390.30">
    <property type="entry name" value="Metalloproteases ('zincins'), catalytic domain"/>
    <property type="match status" value="1"/>
</dbReference>
<comment type="function">
    <text evidence="7">Single strand-specific metallo-endoribonuclease involved in late-stage 70S ribosome quality control and in maturation of the 3' terminus of the 16S rRNA.</text>
</comment>
<dbReference type="HAMAP" id="MF_00009">
    <property type="entry name" value="Endoribonucl_YbeY"/>
    <property type="match status" value="1"/>
</dbReference>
<proteinExistence type="inferred from homology"/>
<dbReference type="Pfam" id="PF02130">
    <property type="entry name" value="YbeY"/>
    <property type="match status" value="1"/>
</dbReference>
<evidence type="ECO:0000256" key="1">
    <source>
        <dbReference type="ARBA" id="ARBA00010875"/>
    </source>
</evidence>
<evidence type="ECO:0000256" key="5">
    <source>
        <dbReference type="ARBA" id="ARBA00022801"/>
    </source>
</evidence>
<sequence>MADRRWRAALPRLDRLVPRCVEATWPWLDRDRLPAILLTTDRAVQSLNAAFRDRNKPTNVLTFEEMDGFGDGDIAMAYETVRREAQAAGRRFGDHAAHLLVHGALHLAGYDHHRPDEARQMEMTESRILARLGIPNPWRLGGGKRG</sequence>
<dbReference type="AlphaFoldDB" id="A0A511BMT8"/>
<dbReference type="Proteomes" id="UP000321405">
    <property type="component" value="Unassembled WGS sequence"/>
</dbReference>
<dbReference type="NCBIfam" id="TIGR00043">
    <property type="entry name" value="rRNA maturation RNase YbeY"/>
    <property type="match status" value="1"/>
</dbReference>
<dbReference type="PANTHER" id="PTHR46986">
    <property type="entry name" value="ENDORIBONUCLEASE YBEY, CHLOROPLASTIC"/>
    <property type="match status" value="1"/>
</dbReference>
<dbReference type="EC" id="3.1.-.-" evidence="7"/>
<accession>A0A511BMT8</accession>
<dbReference type="InterPro" id="IPR023091">
    <property type="entry name" value="MetalPrtase_cat_dom_sf_prd"/>
</dbReference>
<dbReference type="GO" id="GO:0005737">
    <property type="term" value="C:cytoplasm"/>
    <property type="evidence" value="ECO:0007669"/>
    <property type="project" value="UniProtKB-SubCell"/>
</dbReference>
<evidence type="ECO:0000256" key="3">
    <source>
        <dbReference type="ARBA" id="ARBA00022723"/>
    </source>
</evidence>
<dbReference type="SUPFAM" id="SSF55486">
    <property type="entry name" value="Metalloproteases ('zincins'), catalytic domain"/>
    <property type="match status" value="1"/>
</dbReference>
<evidence type="ECO:0000256" key="7">
    <source>
        <dbReference type="HAMAP-Rule" id="MF_00009"/>
    </source>
</evidence>